<dbReference type="PROSITE" id="PS51462">
    <property type="entry name" value="NUDIX"/>
    <property type="match status" value="1"/>
</dbReference>
<keyword evidence="3 4" id="KW-0378">Hydrolase</keyword>
<dbReference type="InterPro" id="IPR015797">
    <property type="entry name" value="NUDIX_hydrolase-like_dom_sf"/>
</dbReference>
<organism evidence="6 7">
    <name type="scientific">Lentzea pudingi</name>
    <dbReference type="NCBI Taxonomy" id="1789439"/>
    <lineage>
        <taxon>Bacteria</taxon>
        <taxon>Bacillati</taxon>
        <taxon>Actinomycetota</taxon>
        <taxon>Actinomycetes</taxon>
        <taxon>Pseudonocardiales</taxon>
        <taxon>Pseudonocardiaceae</taxon>
        <taxon>Lentzea</taxon>
    </lineage>
</organism>
<dbReference type="EMBL" id="BMNC01000003">
    <property type="protein sequence ID" value="GGM89418.1"/>
    <property type="molecule type" value="Genomic_DNA"/>
</dbReference>
<dbReference type="PANTHER" id="PTHR43046:SF14">
    <property type="entry name" value="MUTT_NUDIX FAMILY PROTEIN"/>
    <property type="match status" value="1"/>
</dbReference>
<dbReference type="Proteomes" id="UP000597656">
    <property type="component" value="Unassembled WGS sequence"/>
</dbReference>
<dbReference type="RefSeq" id="WP_189155090.1">
    <property type="nucleotide sequence ID" value="NZ_BMNC01000003.1"/>
</dbReference>
<evidence type="ECO:0000313" key="7">
    <source>
        <dbReference type="Proteomes" id="UP000597656"/>
    </source>
</evidence>
<evidence type="ECO:0000256" key="4">
    <source>
        <dbReference type="RuleBase" id="RU003476"/>
    </source>
</evidence>
<evidence type="ECO:0000259" key="5">
    <source>
        <dbReference type="PROSITE" id="PS51462"/>
    </source>
</evidence>
<dbReference type="PROSITE" id="PS00893">
    <property type="entry name" value="NUDIX_BOX"/>
    <property type="match status" value="1"/>
</dbReference>
<dbReference type="PRINTS" id="PR00502">
    <property type="entry name" value="NUDIXFAMILY"/>
</dbReference>
<comment type="similarity">
    <text evidence="2 4">Belongs to the Nudix hydrolase family.</text>
</comment>
<dbReference type="InterPro" id="IPR020476">
    <property type="entry name" value="Nudix_hydrolase"/>
</dbReference>
<dbReference type="Gene3D" id="3.90.79.10">
    <property type="entry name" value="Nucleoside Triphosphate Pyrophosphohydrolase"/>
    <property type="match status" value="1"/>
</dbReference>
<reference evidence="7" key="1">
    <citation type="journal article" date="2019" name="Int. J. Syst. Evol. Microbiol.">
        <title>The Global Catalogue of Microorganisms (GCM) 10K type strain sequencing project: providing services to taxonomists for standard genome sequencing and annotation.</title>
        <authorList>
            <consortium name="The Broad Institute Genomics Platform"/>
            <consortium name="The Broad Institute Genome Sequencing Center for Infectious Disease"/>
            <person name="Wu L."/>
            <person name="Ma J."/>
        </authorList>
    </citation>
    <scope>NUCLEOTIDE SEQUENCE [LARGE SCALE GENOMIC DNA]</scope>
    <source>
        <strain evidence="7">CGMCC 4.7319</strain>
    </source>
</reference>
<dbReference type="CDD" id="cd18882">
    <property type="entry name" value="NUDIX_Hydrolase"/>
    <property type="match status" value="1"/>
</dbReference>
<dbReference type="SUPFAM" id="SSF55811">
    <property type="entry name" value="Nudix"/>
    <property type="match status" value="1"/>
</dbReference>
<comment type="cofactor">
    <cofactor evidence="1">
        <name>Mg(2+)</name>
        <dbReference type="ChEBI" id="CHEBI:18420"/>
    </cofactor>
</comment>
<evidence type="ECO:0000256" key="1">
    <source>
        <dbReference type="ARBA" id="ARBA00001946"/>
    </source>
</evidence>
<dbReference type="InterPro" id="IPR000086">
    <property type="entry name" value="NUDIX_hydrolase_dom"/>
</dbReference>
<protein>
    <recommendedName>
        <fullName evidence="5">Nudix hydrolase domain-containing protein</fullName>
    </recommendedName>
</protein>
<keyword evidence="7" id="KW-1185">Reference proteome</keyword>
<accession>A0ABQ2HSF1</accession>
<gene>
    <name evidence="6" type="ORF">GCM10011609_27870</name>
</gene>
<evidence type="ECO:0000313" key="6">
    <source>
        <dbReference type="EMBL" id="GGM89418.1"/>
    </source>
</evidence>
<dbReference type="InterPro" id="IPR020084">
    <property type="entry name" value="NUDIX_hydrolase_CS"/>
</dbReference>
<name>A0ABQ2HSF1_9PSEU</name>
<feature type="domain" description="Nudix hydrolase" evidence="5">
    <location>
        <begin position="23"/>
        <end position="152"/>
    </location>
</feature>
<dbReference type="Pfam" id="PF00293">
    <property type="entry name" value="NUDIX"/>
    <property type="match status" value="1"/>
</dbReference>
<evidence type="ECO:0000256" key="3">
    <source>
        <dbReference type="ARBA" id="ARBA00022801"/>
    </source>
</evidence>
<comment type="caution">
    <text evidence="6">The sequence shown here is derived from an EMBL/GenBank/DDBJ whole genome shotgun (WGS) entry which is preliminary data.</text>
</comment>
<evidence type="ECO:0000256" key="2">
    <source>
        <dbReference type="ARBA" id="ARBA00005582"/>
    </source>
</evidence>
<sequence length="160" mass="18209">MRDLASVEFLTEVDREEAVRGEFNGHASMTMVLDASGRVLLNLRDDKPEILYPNHWAILGGAVEPDESPADAARRELHEEIGLVADHVEHFCSVVDRGGHRHLVWVFVTNTELPVDEFTLTEGQDLRFFSFDELDELQITPFVRQVLNAYRVRHRSLGSV</sequence>
<dbReference type="PANTHER" id="PTHR43046">
    <property type="entry name" value="GDP-MANNOSE MANNOSYL HYDROLASE"/>
    <property type="match status" value="1"/>
</dbReference>
<proteinExistence type="inferred from homology"/>